<name>G0QPA0_ICHMU</name>
<dbReference type="InterPro" id="IPR035994">
    <property type="entry name" value="Nucleoside_phosphorylase_sf"/>
</dbReference>
<accession>G0QPA0</accession>
<dbReference type="eggNOG" id="ENOG502R2NS">
    <property type="taxonomic scope" value="Eukaryota"/>
</dbReference>
<organism evidence="2 3">
    <name type="scientific">Ichthyophthirius multifiliis</name>
    <name type="common">White spot disease agent</name>
    <name type="synonym">Ich</name>
    <dbReference type="NCBI Taxonomy" id="5932"/>
    <lineage>
        <taxon>Eukaryota</taxon>
        <taxon>Sar</taxon>
        <taxon>Alveolata</taxon>
        <taxon>Ciliophora</taxon>
        <taxon>Intramacronucleata</taxon>
        <taxon>Oligohymenophorea</taxon>
        <taxon>Hymenostomatida</taxon>
        <taxon>Ophryoglenina</taxon>
        <taxon>Ichthyophthirius</taxon>
    </lineage>
</organism>
<dbReference type="EC" id="3.2.2.9" evidence="2"/>
<feature type="domain" description="Nucleoside phosphorylase" evidence="1">
    <location>
        <begin position="43"/>
        <end position="114"/>
    </location>
</feature>
<dbReference type="GeneID" id="14909126"/>
<dbReference type="RefSeq" id="XP_004036941.1">
    <property type="nucleotide sequence ID" value="XM_004036893.1"/>
</dbReference>
<evidence type="ECO:0000313" key="3">
    <source>
        <dbReference type="Proteomes" id="UP000008983"/>
    </source>
</evidence>
<keyword evidence="2" id="KW-0378">Hydrolase</keyword>
<protein>
    <submittedName>
        <fullName evidence="2">Phosphorylase family protein, putative</fullName>
        <ecNumber evidence="2">3.2.2.9</ecNumber>
    </submittedName>
</protein>
<dbReference type="Gene3D" id="3.40.50.1580">
    <property type="entry name" value="Nucleoside phosphorylase domain"/>
    <property type="match status" value="1"/>
</dbReference>
<dbReference type="STRING" id="857967.G0QPA0"/>
<proteinExistence type="predicted"/>
<keyword evidence="3" id="KW-1185">Reference proteome</keyword>
<dbReference type="GO" id="GO:0009116">
    <property type="term" value="P:nucleoside metabolic process"/>
    <property type="evidence" value="ECO:0007669"/>
    <property type="project" value="InterPro"/>
</dbReference>
<dbReference type="AlphaFoldDB" id="G0QPA0"/>
<dbReference type="Proteomes" id="UP000008983">
    <property type="component" value="Unassembled WGS sequence"/>
</dbReference>
<evidence type="ECO:0000313" key="2">
    <source>
        <dbReference type="EMBL" id="EGR32955.1"/>
    </source>
</evidence>
<evidence type="ECO:0000259" key="1">
    <source>
        <dbReference type="Pfam" id="PF01048"/>
    </source>
</evidence>
<dbReference type="EMBL" id="GL983539">
    <property type="protein sequence ID" value="EGR32955.1"/>
    <property type="molecule type" value="Genomic_DNA"/>
</dbReference>
<gene>
    <name evidence="2" type="ORF">IMG5_065840</name>
</gene>
<dbReference type="Pfam" id="PF01048">
    <property type="entry name" value="PNP_UDP_1"/>
    <property type="match status" value="1"/>
</dbReference>
<dbReference type="InterPro" id="IPR000845">
    <property type="entry name" value="Nucleoside_phosphorylase_d"/>
</dbReference>
<dbReference type="InParanoid" id="G0QPA0"/>
<keyword evidence="2" id="KW-0326">Glycosidase</keyword>
<reference evidence="2 3" key="1">
    <citation type="submission" date="2011-07" db="EMBL/GenBank/DDBJ databases">
        <authorList>
            <person name="Coyne R."/>
            <person name="Brami D."/>
            <person name="Johnson J."/>
            <person name="Hostetler J."/>
            <person name="Hannick L."/>
            <person name="Clark T."/>
            <person name="Cassidy-Hanley D."/>
            <person name="Inman J."/>
        </authorList>
    </citation>
    <scope>NUCLEOTIDE SEQUENCE [LARGE SCALE GENOMIC DNA]</scope>
    <source>
        <strain evidence="2 3">G5</strain>
    </source>
</reference>
<dbReference type="SUPFAM" id="SSF53167">
    <property type="entry name" value="Purine and uridine phosphorylases"/>
    <property type="match status" value="1"/>
</dbReference>
<sequence>MIIKEYEDFIEGSQYNLLDPEPIQKFLKLKGVNIGTDNSFTNNNEIAIKRKIDCIEMEAASLVRICHLMNVPFTAIKIVSDVEMEDQKEREKLFQDFFANKIKELGKIVHKIIENIDDITKQEI</sequence>
<dbReference type="OrthoDB" id="1153057at2759"/>
<dbReference type="GO" id="GO:0008782">
    <property type="term" value="F:adenosylhomocysteine nucleosidase activity"/>
    <property type="evidence" value="ECO:0007669"/>
    <property type="project" value="UniProtKB-EC"/>
</dbReference>